<protein>
    <submittedName>
        <fullName evidence="1">Peptidoglycan binding domain-containing protein</fullName>
    </submittedName>
</protein>
<dbReference type="EMBL" id="ASQP01000525">
    <property type="protein sequence ID" value="OMI33639.1"/>
    <property type="molecule type" value="Genomic_DNA"/>
</dbReference>
<accession>A0A1R1S6B7</accession>
<name>A0A1R1S6B7_9ACTN</name>
<dbReference type="SUPFAM" id="SSF140453">
    <property type="entry name" value="EsxAB dimer-like"/>
    <property type="match status" value="1"/>
</dbReference>
<sequence length="533" mass="57466">MAGQHHTAQHTSQDQTKRQKLDTLHKHVQALKLEDKVFASFGFCSDLSDAIAKARDFPAPIGDPDHIDGVADNYKKAAAFLESARGDLAKVAKDGLPAVWVGTAGEKASEVVGAASRTTDETAERLREAEPVLRQLAIDIGAAQATDEYARVALDYAQSLCGPFGDRDQLLEAKKAVLDGITYMIEADDRAKEGGKKAAAKLNKLAAQARTRKVTAGGLTDADRLVIADAAAPGGPADLNEILTTNDLQRSAQFRDKLSAKDRAEFDRLVSEAKSPQEGAYLLKALAAGYDIKTLRTFGDDIHGRDATWLREHLAPFHTSGDTRVGVDSASEFEVPGAKGADWTQGNNGTCVSSSTVAARALVDPVYTLRLTTGGHPGDPAYDNPTAFGKRLLKEQIRVHKEGGGGLLPDGGMDLTGKHEVINDEIAPHTGAAYEQREVRTPESRRHALPLIEQAVDEGKPVPVGVQGFDTVHGEKVPVGHAMMIVGHEGDKLQVYNPWGYTTWVSEDDFVNNHMDKASDRRLPEAYEYSLPK</sequence>
<evidence type="ECO:0000313" key="1">
    <source>
        <dbReference type="EMBL" id="OMI33639.1"/>
    </source>
</evidence>
<reference evidence="1 2" key="1">
    <citation type="submission" date="2013-05" db="EMBL/GenBank/DDBJ databases">
        <title>Genome sequence of Streptomyces sparsogenes DSM 40356.</title>
        <authorList>
            <person name="Coyne S."/>
            <person name="Seebeck F.P."/>
        </authorList>
    </citation>
    <scope>NUCLEOTIDE SEQUENCE [LARGE SCALE GENOMIC DNA]</scope>
    <source>
        <strain evidence="1 2">DSM 40356</strain>
    </source>
</reference>
<dbReference type="STRING" id="67365.GCA_001704635_05222"/>
<keyword evidence="2" id="KW-1185">Reference proteome</keyword>
<proteinExistence type="predicted"/>
<dbReference type="GeneID" id="96742833"/>
<evidence type="ECO:0000313" key="2">
    <source>
        <dbReference type="Proteomes" id="UP000186168"/>
    </source>
</evidence>
<organism evidence="1 2">
    <name type="scientific">Streptomyces sparsogenes DSM 40356</name>
    <dbReference type="NCBI Taxonomy" id="1331668"/>
    <lineage>
        <taxon>Bacteria</taxon>
        <taxon>Bacillati</taxon>
        <taxon>Actinomycetota</taxon>
        <taxon>Actinomycetes</taxon>
        <taxon>Kitasatosporales</taxon>
        <taxon>Streptomycetaceae</taxon>
        <taxon>Streptomyces</taxon>
    </lineage>
</organism>
<dbReference type="AlphaFoldDB" id="A0A1R1S6B7"/>
<dbReference type="Proteomes" id="UP000186168">
    <property type="component" value="Unassembled WGS sequence"/>
</dbReference>
<dbReference type="InterPro" id="IPR036689">
    <property type="entry name" value="ESAT-6-like_sf"/>
</dbReference>
<comment type="caution">
    <text evidence="1">The sequence shown here is derived from an EMBL/GenBank/DDBJ whole genome shotgun (WGS) entry which is preliminary data.</text>
</comment>
<dbReference type="RefSeq" id="WP_065960328.1">
    <property type="nucleotide sequence ID" value="NZ_ASQP01000525.1"/>
</dbReference>
<gene>
    <name evidence="1" type="ORF">SPAR_40497</name>
</gene>